<dbReference type="PROSITE" id="PS50110">
    <property type="entry name" value="RESPONSE_REGULATORY"/>
    <property type="match status" value="1"/>
</dbReference>
<dbReference type="Gene3D" id="3.40.50.2300">
    <property type="match status" value="1"/>
</dbReference>
<dbReference type="GO" id="GO:0000160">
    <property type="term" value="P:phosphorelay signal transduction system"/>
    <property type="evidence" value="ECO:0007669"/>
    <property type="project" value="InterPro"/>
</dbReference>
<dbReference type="InterPro" id="IPR052016">
    <property type="entry name" value="Bact_Sigma-Reg"/>
</dbReference>
<organism evidence="4 5">
    <name type="scientific">Nocardioides anomalus</name>
    <dbReference type="NCBI Taxonomy" id="2712223"/>
    <lineage>
        <taxon>Bacteria</taxon>
        <taxon>Bacillati</taxon>
        <taxon>Actinomycetota</taxon>
        <taxon>Actinomycetes</taxon>
        <taxon>Propionibacteriales</taxon>
        <taxon>Nocardioidaceae</taxon>
        <taxon>Nocardioides</taxon>
    </lineage>
</organism>
<dbReference type="InterPro" id="IPR001789">
    <property type="entry name" value="Sig_transdc_resp-reg_receiver"/>
</dbReference>
<evidence type="ECO:0000313" key="4">
    <source>
        <dbReference type="EMBL" id="QIG44562.1"/>
    </source>
</evidence>
<protein>
    <submittedName>
        <fullName evidence="4">Fused response regulator/phosphatase</fullName>
    </submittedName>
</protein>
<dbReference type="Proteomes" id="UP000502996">
    <property type="component" value="Chromosome"/>
</dbReference>
<dbReference type="SUPFAM" id="SSF52172">
    <property type="entry name" value="CheY-like"/>
    <property type="match status" value="1"/>
</dbReference>
<sequence>MTQSLSGVLLVEDDEGDALLVRECLKDAGLAEADVTWCRTVAEGVEALALDPACVLLDLGLPDASGLSALHTVVAEVTSIPVIVLTGRHDKAGVEAVAAGAQDYLIKDDLTPELLDRTIRYAVQRRQTAVTELQLREERLLAAENSRLERGLLPRPLLRSDFVSCHSHYRPGRAQAVLGGDFFDVVETEDGRVRAIIGDVMGHGPDEAALGVHLRVAWRGLVLAEVPPEQILDTMSRLLDAETSGGIFVTACDLTIDRDLAVEVRVAGHPPPLRCVGGEASYVDVGFGPPLGIHVDGDDQSEFPVTRSALAPGASLLLYTDGLLDAYRSVDDLGSVGLDELLAVTADVLTGGATPEQLLSSVVHRAPTQAVDDTALVVLTVGEPA</sequence>
<dbReference type="InterPro" id="IPR001932">
    <property type="entry name" value="PPM-type_phosphatase-like_dom"/>
</dbReference>
<feature type="modified residue" description="4-aspartylphosphate" evidence="2">
    <location>
        <position position="58"/>
    </location>
</feature>
<feature type="domain" description="Response regulatory" evidence="3">
    <location>
        <begin position="7"/>
        <end position="122"/>
    </location>
</feature>
<dbReference type="PANTHER" id="PTHR43156:SF2">
    <property type="entry name" value="STAGE II SPORULATION PROTEIN E"/>
    <property type="match status" value="1"/>
</dbReference>
<proteinExistence type="predicted"/>
<dbReference type="InterPro" id="IPR036457">
    <property type="entry name" value="PPM-type-like_dom_sf"/>
</dbReference>
<dbReference type="EMBL" id="CP049257">
    <property type="protein sequence ID" value="QIG44562.1"/>
    <property type="molecule type" value="Genomic_DNA"/>
</dbReference>
<dbReference type="GO" id="GO:0016791">
    <property type="term" value="F:phosphatase activity"/>
    <property type="evidence" value="ECO:0007669"/>
    <property type="project" value="TreeGrafter"/>
</dbReference>
<evidence type="ECO:0000313" key="5">
    <source>
        <dbReference type="Proteomes" id="UP000502996"/>
    </source>
</evidence>
<keyword evidence="1" id="KW-0378">Hydrolase</keyword>
<dbReference type="RefSeq" id="WP_165236210.1">
    <property type="nucleotide sequence ID" value="NZ_CP049257.1"/>
</dbReference>
<dbReference type="Pfam" id="PF07228">
    <property type="entry name" value="SpoIIE"/>
    <property type="match status" value="1"/>
</dbReference>
<evidence type="ECO:0000259" key="3">
    <source>
        <dbReference type="PROSITE" id="PS50110"/>
    </source>
</evidence>
<dbReference type="SMART" id="SM00448">
    <property type="entry name" value="REC"/>
    <property type="match status" value="1"/>
</dbReference>
<accession>A0A6G6WH56</accession>
<reference evidence="4 5" key="1">
    <citation type="submission" date="2020-02" db="EMBL/GenBank/DDBJ databases">
        <title>Full genome sequence of Nocardioides sp. R-3366.</title>
        <authorList>
            <person name="Im W.-T."/>
        </authorList>
    </citation>
    <scope>NUCLEOTIDE SEQUENCE [LARGE SCALE GENOMIC DNA]</scope>
    <source>
        <strain evidence="4 5">R-3366</strain>
    </source>
</reference>
<dbReference type="AlphaFoldDB" id="A0A6G6WH56"/>
<dbReference type="Gene3D" id="3.60.40.10">
    <property type="entry name" value="PPM-type phosphatase domain"/>
    <property type="match status" value="1"/>
</dbReference>
<dbReference type="InterPro" id="IPR011006">
    <property type="entry name" value="CheY-like_superfamily"/>
</dbReference>
<gene>
    <name evidence="4" type="ORF">G5V58_18815</name>
</gene>
<dbReference type="Pfam" id="PF00072">
    <property type="entry name" value="Response_reg"/>
    <property type="match status" value="1"/>
</dbReference>
<keyword evidence="2" id="KW-0597">Phosphoprotein</keyword>
<evidence type="ECO:0000256" key="1">
    <source>
        <dbReference type="ARBA" id="ARBA00022801"/>
    </source>
</evidence>
<dbReference type="KEGG" id="nano:G5V58_18815"/>
<evidence type="ECO:0000256" key="2">
    <source>
        <dbReference type="PROSITE-ProRule" id="PRU00169"/>
    </source>
</evidence>
<keyword evidence="5" id="KW-1185">Reference proteome</keyword>
<dbReference type="SMART" id="SM00331">
    <property type="entry name" value="PP2C_SIG"/>
    <property type="match status" value="1"/>
</dbReference>
<dbReference type="PANTHER" id="PTHR43156">
    <property type="entry name" value="STAGE II SPORULATION PROTEIN E-RELATED"/>
    <property type="match status" value="1"/>
</dbReference>
<name>A0A6G6WH56_9ACTN</name>